<gene>
    <name evidence="2" type="ORF">C7H79_04725</name>
</gene>
<feature type="compositionally biased region" description="Basic and acidic residues" evidence="1">
    <location>
        <begin position="128"/>
        <end position="142"/>
    </location>
</feature>
<reference evidence="2 3" key="1">
    <citation type="submission" date="2018-03" db="EMBL/GenBank/DDBJ databases">
        <title>Draft genome of Nitrosomonas supralitoralis APG5.</title>
        <authorList>
            <person name="Urakawa H."/>
            <person name="Lopez J.V."/>
        </authorList>
    </citation>
    <scope>NUCLEOTIDE SEQUENCE [LARGE SCALE GENOMIC DNA]</scope>
    <source>
        <strain evidence="2 3">APG5</strain>
    </source>
</reference>
<feature type="region of interest" description="Disordered" evidence="1">
    <location>
        <begin position="128"/>
        <end position="148"/>
    </location>
</feature>
<accession>A0A2P7NXG5</accession>
<sequence>MDKHITSYAKEITLESDKANSLDMRDGISNEFNNNSNPFIIQENIGRTEEGKQKGGRGEEGIQSREVFNLMATNEPRIEANEKRIDDLMERYNHLKVESTEIHREQPMKQFDDRESLKEQRLEQLKERYDNQEKKLEERPHLDNGYSL</sequence>
<protein>
    <submittedName>
        <fullName evidence="2">Uncharacterized protein</fullName>
    </submittedName>
</protein>
<organism evidence="2 3">
    <name type="scientific">Nitrosomonas supralitoralis</name>
    <dbReference type="NCBI Taxonomy" id="2116706"/>
    <lineage>
        <taxon>Bacteria</taxon>
        <taxon>Pseudomonadati</taxon>
        <taxon>Pseudomonadota</taxon>
        <taxon>Betaproteobacteria</taxon>
        <taxon>Nitrosomonadales</taxon>
        <taxon>Nitrosomonadaceae</taxon>
        <taxon>Nitrosomonas</taxon>
    </lineage>
</organism>
<keyword evidence="3" id="KW-1185">Reference proteome</keyword>
<dbReference type="AlphaFoldDB" id="A0A2P7NXG5"/>
<comment type="caution">
    <text evidence="2">The sequence shown here is derived from an EMBL/GenBank/DDBJ whole genome shotgun (WGS) entry which is preliminary data.</text>
</comment>
<name>A0A2P7NXG5_9PROT</name>
<dbReference type="Proteomes" id="UP000241912">
    <property type="component" value="Unassembled WGS sequence"/>
</dbReference>
<evidence type="ECO:0000313" key="3">
    <source>
        <dbReference type="Proteomes" id="UP000241912"/>
    </source>
</evidence>
<proteinExistence type="predicted"/>
<evidence type="ECO:0000256" key="1">
    <source>
        <dbReference type="SAM" id="MobiDB-lite"/>
    </source>
</evidence>
<dbReference type="RefSeq" id="WP_106706139.1">
    <property type="nucleotide sequence ID" value="NZ_PXXU01000009.1"/>
</dbReference>
<dbReference type="EMBL" id="PXXU01000009">
    <property type="protein sequence ID" value="PSJ18156.1"/>
    <property type="molecule type" value="Genomic_DNA"/>
</dbReference>
<evidence type="ECO:0000313" key="2">
    <source>
        <dbReference type="EMBL" id="PSJ18156.1"/>
    </source>
</evidence>